<feature type="compositionally biased region" description="Polar residues" evidence="1">
    <location>
        <begin position="241"/>
        <end position="302"/>
    </location>
</feature>
<sequence>MTICNVPGEAREEQVHHESCSQISRPKMSCGVQQLLISSTNRNVGIEDHEISATVDLSVSNTSVEKHYGQSDPCTNYSASQTKLSTTAYNGLTTSTVTIPSVLLMDAADLNLISQTTSSSTSSVDKTGIHKTNDYRASSNLPVPSLRHRFGLSRPPFSPSPDFTHSERMFTPDMRTNESDLPLRSDTHSLLMGEDHVKRRTPEGNADLYSLGTEETLSEKTSFLSPVPTITVPNLSDECQTTVHQNDGQSLAQKSPSIPCFTSNSPYENLENTSRMEPTQTAAPNLSPKTTEGAGNSTVPNSRTDKEDTQTSPGNVSVSMVGASLMTEACQCGSPVPNLGRLTTQEDDSVLKWDYAGDLASQKLSVDLGHQKLTFEEIDHVADEKESMESDIFTVPLTWPSPLMLYSSTHIHANWMGRKMRSRHRYGVRDRPHVHGLPTRFTKGLLLSWLCSSANALSHGSFICSPDPEEIEDGALTVPVGKLMSESGNIYSLRSESSLIPMMMGDGLDELESDEEPLSRENAPPVAPISVAEDVQQQQKRDQKIRNTEGSPDVKLDSNHYEPQVPLSDRRRSSLDEIDQVCLSASQTMLRLRRHADRVLEATETAERSLRDRLDLLSVAVTDRKDGSQKPEAKNEIVYVPEPRVRLSYLQNDPGCPTDEQKKHDSLSLCLLRSNNLATVQADEPISSEVVPNSSSWTSGSEDLVLNRPKSHRTPSDLPPLQFDLSSGVNDETLSTSSARSHSRNTNPTAIPGATQRTASPPFTEPNVLSAMTTVTPLAHTPRLTHLGAGEPEWDSKRSSLVEEPRSVLGGQSYVSDNFYGSVAPRQGQSGLSSPVSAYWNPIVNQAPKSSLAVKGHGDILCDHSAGIDIVRRTASMEMLKFSQLEIQTDQDGLTWHPGSHYIRSSHFSSGEIHLLDQRDLERSKAHFKNGQRASTLSLPVGEIEVRQNLSFGPSGCLSPSLSDADGDSSQSAINRHSSVSEKVPNMGSVRDCISPVCYRVQPHATSAHATINFNQPMASSTRVNSADATVISDSLNLKERLTTDSLFSRPPRSEGNIHAKMRLANKNADGYLADSKDVCREVGSNKSPRSSDKYSGIGYTVKRSTSQITAQDDRNHSSQDNDRLSFRSDAHSTGLPCARGHLSTSRLPFSNSISLFASQLRYMLLKHRLKLARAKDAYLLRRRVVEQLELLLHKVCSKQKDTIQQGMPVEWDTDTSSLVTDIGDESVQDHSINYYHKEDTVRRPMQHKDRNRDRLSASRSKVTEPVAYKISPNPCNKGENLNVIEESTSPIVPEFHGSFLRMNHTHDSVSCQTKAQMTSSKLINDQNNRHLEQEKPERDFNHSLCELRDRAEKQLAEMVHTVKRNMRARSDSLQDPVCAPDPGLMSTTSRIMAWTEERSYAGSSHSRRRSLSGRKSDKAGLASDARASHGGVTWFQTFSPVPMVRESVPVRQSMVRVVRESPRAFSRDRLNGSSNGDTYLVEAVKSVVTKTAPDLNRSAPGNTVDHALASLNSTSRASVVGGTGQSYGDMTDIRAGENERNLYGELMLPERDSGNEVPPVNMKLGSAQISDSTASTSENEERTEPFCSGIVATPRGIAFSIHGDQDRHSSRTYRVTSIRSNQSEHGPFNDVLDEEQKLSVDLQTLFRQRMAHWISRSRERQKRIQLAAFERRYSKAMQTERAILFRALRPDYTGAVRSTTCDATSSGNRRSKESHQDGARRTEQSFVATGVGSLRERQSGKKTDCGSQSDRCKLQARVPLNRVRPQLPGDHQRRALESKLTQLRTNRLRMKIYGEKVLRSVLQRRAPWSVSFKEI</sequence>
<feature type="region of interest" description="Disordered" evidence="1">
    <location>
        <begin position="117"/>
        <end position="142"/>
    </location>
</feature>
<evidence type="ECO:0008006" key="4">
    <source>
        <dbReference type="Google" id="ProtNLM"/>
    </source>
</evidence>
<feature type="region of interest" description="Disordered" evidence="1">
    <location>
        <begin position="241"/>
        <end position="315"/>
    </location>
</feature>
<feature type="region of interest" description="Disordered" evidence="1">
    <location>
        <begin position="687"/>
        <end position="767"/>
    </location>
</feature>
<feature type="compositionally biased region" description="Basic and acidic residues" evidence="1">
    <location>
        <begin position="539"/>
        <end position="560"/>
    </location>
</feature>
<reference evidence="2 3" key="1">
    <citation type="submission" date="2019-04" db="EMBL/GenBank/DDBJ databases">
        <title>Annotation for the trematode Fasciola gigantica.</title>
        <authorList>
            <person name="Choi Y.-J."/>
        </authorList>
    </citation>
    <scope>NUCLEOTIDE SEQUENCE [LARGE SCALE GENOMIC DNA]</scope>
    <source>
        <strain evidence="2">Uganda_cow_1</strain>
    </source>
</reference>
<gene>
    <name evidence="2" type="ORF">FGIG_05042</name>
</gene>
<proteinExistence type="predicted"/>
<dbReference type="Proteomes" id="UP000316759">
    <property type="component" value="Unassembled WGS sequence"/>
</dbReference>
<protein>
    <recommendedName>
        <fullName evidence="4">ALMS motif domain-containing protein</fullName>
    </recommendedName>
</protein>
<feature type="compositionally biased region" description="Basic and acidic residues" evidence="1">
    <location>
        <begin position="1112"/>
        <end position="1129"/>
    </location>
</feature>
<evidence type="ECO:0000313" key="3">
    <source>
        <dbReference type="Proteomes" id="UP000316759"/>
    </source>
</evidence>
<dbReference type="EMBL" id="SUNJ01002884">
    <property type="protein sequence ID" value="TPP65646.1"/>
    <property type="molecule type" value="Genomic_DNA"/>
</dbReference>
<organism evidence="2 3">
    <name type="scientific">Fasciola gigantica</name>
    <name type="common">Giant liver fluke</name>
    <dbReference type="NCBI Taxonomy" id="46835"/>
    <lineage>
        <taxon>Eukaryota</taxon>
        <taxon>Metazoa</taxon>
        <taxon>Spiralia</taxon>
        <taxon>Lophotrochozoa</taxon>
        <taxon>Platyhelminthes</taxon>
        <taxon>Trematoda</taxon>
        <taxon>Digenea</taxon>
        <taxon>Plagiorchiida</taxon>
        <taxon>Echinostomata</taxon>
        <taxon>Echinostomatoidea</taxon>
        <taxon>Fasciolidae</taxon>
        <taxon>Fasciola</taxon>
    </lineage>
</organism>
<keyword evidence="3" id="KW-1185">Reference proteome</keyword>
<dbReference type="OrthoDB" id="6163239at2759"/>
<feature type="region of interest" description="Disordered" evidence="1">
    <location>
        <begin position="509"/>
        <end position="573"/>
    </location>
</feature>
<feature type="region of interest" description="Disordered" evidence="1">
    <location>
        <begin position="1399"/>
        <end position="1427"/>
    </location>
</feature>
<feature type="compositionally biased region" description="Polar residues" evidence="1">
    <location>
        <begin position="724"/>
        <end position="761"/>
    </location>
</feature>
<feature type="region of interest" description="Disordered" evidence="1">
    <location>
        <begin position="1106"/>
        <end position="1129"/>
    </location>
</feature>
<feature type="compositionally biased region" description="Polar residues" evidence="1">
    <location>
        <begin position="961"/>
        <end position="978"/>
    </location>
</feature>
<feature type="region of interest" description="Disordered" evidence="1">
    <location>
        <begin position="1699"/>
        <end position="1726"/>
    </location>
</feature>
<comment type="caution">
    <text evidence="2">The sequence shown here is derived from an EMBL/GenBank/DDBJ whole genome shotgun (WGS) entry which is preliminary data.</text>
</comment>
<feature type="compositionally biased region" description="Polar residues" evidence="1">
    <location>
        <begin position="690"/>
        <end position="701"/>
    </location>
</feature>
<evidence type="ECO:0000256" key="1">
    <source>
        <dbReference type="SAM" id="MobiDB-lite"/>
    </source>
</evidence>
<feature type="compositionally biased region" description="Basic and acidic residues" evidence="1">
    <location>
        <begin position="1711"/>
        <end position="1724"/>
    </location>
</feature>
<name>A0A504YYW1_FASGI</name>
<feature type="compositionally biased region" description="Polar residues" evidence="1">
    <location>
        <begin position="1699"/>
        <end position="1709"/>
    </location>
</feature>
<accession>A0A504YYW1</accession>
<feature type="region of interest" description="Disordered" evidence="1">
    <location>
        <begin position="961"/>
        <end position="983"/>
    </location>
</feature>
<evidence type="ECO:0000313" key="2">
    <source>
        <dbReference type="EMBL" id="TPP65646.1"/>
    </source>
</evidence>